<sequence length="194" mass="21503">MKKRPVLIIALIVTAYGQAQQAKIIRPKPVTLKTTELQVGTVLYPLPQMLKAAQLDIVNRDAAVIDAGGKKGIKLSAKENDGVAWLKNVDFTNGTIDLDIKGKDVLQQSFVGIAYHGTHAPNTMDVIYFRPFNFRATDPVRKIHAVQYVSLPNYDWEVLREKHNGQYEKGITPAPAADEWFHAKIVVNGADVTV</sequence>
<reference evidence="1 2" key="1">
    <citation type="submission" date="2019-01" db="EMBL/GenBank/DDBJ databases">
        <title>Mucilaginibacter antarcticum sp. nov., isolated from antarctic soil.</title>
        <authorList>
            <person name="Yan Y.-Q."/>
            <person name="Du Z.-J."/>
        </authorList>
    </citation>
    <scope>NUCLEOTIDE SEQUENCE [LARGE SCALE GENOMIC DNA]</scope>
    <source>
        <strain evidence="1 2">F01003</strain>
    </source>
</reference>
<dbReference type="AlphaFoldDB" id="A0A444MIQ3"/>
<proteinExistence type="predicted"/>
<keyword evidence="2" id="KW-1185">Reference proteome</keyword>
<dbReference type="RefSeq" id="WP_128535925.1">
    <property type="nucleotide sequence ID" value="NZ_SBIW01000012.1"/>
</dbReference>
<name>A0A444MIQ3_9SPHI</name>
<accession>A0A444MIQ3</accession>
<gene>
    <name evidence="1" type="ORF">EPL05_20820</name>
</gene>
<comment type="caution">
    <text evidence="1">The sequence shown here is derived from an EMBL/GenBank/DDBJ whole genome shotgun (WGS) entry which is preliminary data.</text>
</comment>
<dbReference type="Gene3D" id="2.60.120.560">
    <property type="entry name" value="Exo-inulinase, domain 1"/>
    <property type="match status" value="1"/>
</dbReference>
<dbReference type="EMBL" id="SBIW01000012">
    <property type="protein sequence ID" value="RWY48032.1"/>
    <property type="molecule type" value="Genomic_DNA"/>
</dbReference>
<evidence type="ECO:0000313" key="2">
    <source>
        <dbReference type="Proteomes" id="UP000286701"/>
    </source>
</evidence>
<evidence type="ECO:0000313" key="1">
    <source>
        <dbReference type="EMBL" id="RWY48032.1"/>
    </source>
</evidence>
<organism evidence="1 2">
    <name type="scientific">Mucilaginibacter gilvus</name>
    <dbReference type="NCBI Taxonomy" id="2305909"/>
    <lineage>
        <taxon>Bacteria</taxon>
        <taxon>Pseudomonadati</taxon>
        <taxon>Bacteroidota</taxon>
        <taxon>Sphingobacteriia</taxon>
        <taxon>Sphingobacteriales</taxon>
        <taxon>Sphingobacteriaceae</taxon>
        <taxon>Mucilaginibacter</taxon>
    </lineage>
</organism>
<dbReference type="Proteomes" id="UP000286701">
    <property type="component" value="Unassembled WGS sequence"/>
</dbReference>
<dbReference type="OrthoDB" id="118532at2"/>
<protein>
    <submittedName>
        <fullName evidence="1">Uncharacterized protein</fullName>
    </submittedName>
</protein>